<comment type="caution">
    <text evidence="1">The sequence shown here is derived from an EMBL/GenBank/DDBJ whole genome shotgun (WGS) entry which is preliminary data.</text>
</comment>
<dbReference type="EMBL" id="JBBPBM010000276">
    <property type="protein sequence ID" value="KAK8498188.1"/>
    <property type="molecule type" value="Genomic_DNA"/>
</dbReference>
<gene>
    <name evidence="1" type="ORF">V6N12_067616</name>
</gene>
<accession>A0ABR2AVK1</accession>
<organism evidence="1 2">
    <name type="scientific">Hibiscus sabdariffa</name>
    <name type="common">roselle</name>
    <dbReference type="NCBI Taxonomy" id="183260"/>
    <lineage>
        <taxon>Eukaryota</taxon>
        <taxon>Viridiplantae</taxon>
        <taxon>Streptophyta</taxon>
        <taxon>Embryophyta</taxon>
        <taxon>Tracheophyta</taxon>
        <taxon>Spermatophyta</taxon>
        <taxon>Magnoliopsida</taxon>
        <taxon>eudicotyledons</taxon>
        <taxon>Gunneridae</taxon>
        <taxon>Pentapetalae</taxon>
        <taxon>rosids</taxon>
        <taxon>malvids</taxon>
        <taxon>Malvales</taxon>
        <taxon>Malvaceae</taxon>
        <taxon>Malvoideae</taxon>
        <taxon>Hibiscus</taxon>
    </lineage>
</organism>
<evidence type="ECO:0000313" key="2">
    <source>
        <dbReference type="Proteomes" id="UP001472677"/>
    </source>
</evidence>
<evidence type="ECO:0000313" key="1">
    <source>
        <dbReference type="EMBL" id="KAK8498188.1"/>
    </source>
</evidence>
<reference evidence="1 2" key="1">
    <citation type="journal article" date="2024" name="G3 (Bethesda)">
        <title>Genome assembly of Hibiscus sabdariffa L. provides insights into metabolisms of medicinal natural products.</title>
        <authorList>
            <person name="Kim T."/>
        </authorList>
    </citation>
    <scope>NUCLEOTIDE SEQUENCE [LARGE SCALE GENOMIC DNA]</scope>
    <source>
        <strain evidence="1">TK-2024</strain>
        <tissue evidence="1">Old leaves</tissue>
    </source>
</reference>
<protein>
    <submittedName>
        <fullName evidence="1">Uncharacterized protein</fullName>
    </submittedName>
</protein>
<sequence length="79" mass="8821">MISEQAGTIGPYFPHAMTTNEIIPHLYVDVEVMRYRIPLKGAVKQGSPEEGRYRSIPAFCVAQQSTRSGPKVKSERGTR</sequence>
<proteinExistence type="predicted"/>
<keyword evidence="2" id="KW-1185">Reference proteome</keyword>
<name>A0ABR2AVK1_9ROSI</name>
<dbReference type="Proteomes" id="UP001472677">
    <property type="component" value="Unassembled WGS sequence"/>
</dbReference>